<reference evidence="3" key="1">
    <citation type="submission" date="2021-02" db="EMBL/GenBank/DDBJ databases">
        <authorList>
            <person name="Nowell W R."/>
        </authorList>
    </citation>
    <scope>NUCLEOTIDE SEQUENCE</scope>
</reference>
<dbReference type="EMBL" id="CAJNOR010009236">
    <property type="protein sequence ID" value="CAF1642518.1"/>
    <property type="molecule type" value="Genomic_DNA"/>
</dbReference>
<feature type="compositionally biased region" description="Polar residues" evidence="2">
    <location>
        <begin position="1"/>
        <end position="20"/>
    </location>
</feature>
<keyword evidence="1" id="KW-0175">Coiled coil</keyword>
<dbReference type="PANTHER" id="PTHR32387">
    <property type="entry name" value="WU:FJ29H11"/>
    <property type="match status" value="1"/>
</dbReference>
<feature type="coiled-coil region" evidence="1">
    <location>
        <begin position="353"/>
        <end position="380"/>
    </location>
</feature>
<name>A0A816E7R1_ADIRI</name>
<dbReference type="InterPro" id="IPR052957">
    <property type="entry name" value="Auxin_embryo_med"/>
</dbReference>
<evidence type="ECO:0000256" key="2">
    <source>
        <dbReference type="SAM" id="MobiDB-lite"/>
    </source>
</evidence>
<accession>A0A816E7R1</accession>
<sequence>MKNTINRKNDGSRSNYVHYTSRQQPQQIRTTPQSASIAQIGFQLDGNYNEMFPALGEPVPSQPSRRNTQIKETSYSNVVHQLITDEKNNFDIEHRSQHENRPTQAATLITTRVPQVPHMNVPALVPTSLYTYTPAILVQSNTRTQYHVPQSRSAYVEDISRKLSEIIISIHRSREFVSRERVQLELFKHYGVASWSQLGVRSSEFSPLVNLTDRIRKVTFYMQIFEQIFVLCTLHDLGSLLAGFLKLNTYEDALLGPLDENPDVKRVFRYEPTRRHQPIPFLVSGDVIALFIQFRQRFRGYVQYGEFLNELVNRNQLRTQRELGLYCKSFPYLQEVSNIVWRHFHVYTGEMQRKATENLTNDVLERLAQLQAEVKDAMKLSSYNKRKSPVAVFNHLISIVEKYLSFIPEQSFLYLTLVQFRQSEVLQCLLNISIYLGTIETSALLSTEVKNIFSNHSNSTRQQHMTEFHELIRPRPNISGVDPRQLQGLIGYQQSVLATWQNSVSADSLPIPIGSTSFSTSLMPSSSNRSRLSVNLKDFCSYLFESLLNYEVPLTVKQFIHIENRLCTKYNVGSFADFKFDEEASDDGEDVNLIAFLHNNRRLVDPNEELSVYGHNVPFTDRRELYELVNQVIESNSGRQNMSEQAIRMENESTNEDVQISADNLQILESVVTRRFGGLLGFRKMADALRKSKQLYTKDVCSIVRFEESVLDFNHLDRVGRCPTMSITNEDQLCQFLLQCPLMMNLYSWSKWSYFFESTYGKLKAFVKKKEYVLRNMLLLETSDHELLHLPAEATLKSFESELEQLHVRSAVGFLCTLITCEYGLTTLIPLNIYRTSMRTWFIRLRSLATTNHQEDPMRYILEFLTYLPVLIGQARLIQEIILGPLDDVFPQVGVNVVSARTRIWKLANEQQRDKLEIWGYMLDINSWKNESKWLGRTSSSEEQILHLGTTSNKFPAHENDVHTVIPTPSTQATETETETEIRQSKPAPLEVKPNNKDQSVQPAFEHIESIRRGFGVGSSLDSNSQSIVNNLQGKVERSLQKLSEDLYSEQGHFVLELIQNADDNAYPPDCLPTLRFVLSDQRILVCNNEIGFQPKNVDAICDIGASTKGKHKE</sequence>
<feature type="compositionally biased region" description="Low complexity" evidence="2">
    <location>
        <begin position="21"/>
        <end position="33"/>
    </location>
</feature>
<dbReference type="SUPFAM" id="SSF55874">
    <property type="entry name" value="ATPase domain of HSP90 chaperone/DNA topoisomerase II/histidine kinase"/>
    <property type="match status" value="1"/>
</dbReference>
<feature type="region of interest" description="Disordered" evidence="2">
    <location>
        <begin position="964"/>
        <end position="997"/>
    </location>
</feature>
<proteinExistence type="predicted"/>
<feature type="non-terminal residue" evidence="3">
    <location>
        <position position="1114"/>
    </location>
</feature>
<feature type="region of interest" description="Disordered" evidence="2">
    <location>
        <begin position="1"/>
        <end position="33"/>
    </location>
</feature>
<gene>
    <name evidence="3" type="ORF">XAT740_LOCUS53570</name>
</gene>
<dbReference type="AlphaFoldDB" id="A0A816E7R1"/>
<evidence type="ECO:0000313" key="3">
    <source>
        <dbReference type="EMBL" id="CAF1642518.1"/>
    </source>
</evidence>
<dbReference type="InterPro" id="IPR036890">
    <property type="entry name" value="HATPase_C_sf"/>
</dbReference>
<evidence type="ECO:0000313" key="4">
    <source>
        <dbReference type="Proteomes" id="UP000663828"/>
    </source>
</evidence>
<organism evidence="3 4">
    <name type="scientific">Adineta ricciae</name>
    <name type="common">Rotifer</name>
    <dbReference type="NCBI Taxonomy" id="249248"/>
    <lineage>
        <taxon>Eukaryota</taxon>
        <taxon>Metazoa</taxon>
        <taxon>Spiralia</taxon>
        <taxon>Gnathifera</taxon>
        <taxon>Rotifera</taxon>
        <taxon>Eurotatoria</taxon>
        <taxon>Bdelloidea</taxon>
        <taxon>Adinetida</taxon>
        <taxon>Adinetidae</taxon>
        <taxon>Adineta</taxon>
    </lineage>
</organism>
<comment type="caution">
    <text evidence="3">The sequence shown here is derived from an EMBL/GenBank/DDBJ whole genome shotgun (WGS) entry which is preliminary data.</text>
</comment>
<evidence type="ECO:0000256" key="1">
    <source>
        <dbReference type="SAM" id="Coils"/>
    </source>
</evidence>
<protein>
    <submittedName>
        <fullName evidence="3">Uncharacterized protein</fullName>
    </submittedName>
</protein>
<dbReference type="PANTHER" id="PTHR32387:SF0">
    <property type="entry name" value="PROTEIN NO VEIN"/>
    <property type="match status" value="1"/>
</dbReference>
<dbReference type="Proteomes" id="UP000663828">
    <property type="component" value="Unassembled WGS sequence"/>
</dbReference>
<keyword evidence="4" id="KW-1185">Reference proteome</keyword>